<organism evidence="1">
    <name type="scientific">Arion vulgaris</name>
    <dbReference type="NCBI Taxonomy" id="1028688"/>
    <lineage>
        <taxon>Eukaryota</taxon>
        <taxon>Metazoa</taxon>
        <taxon>Spiralia</taxon>
        <taxon>Lophotrochozoa</taxon>
        <taxon>Mollusca</taxon>
        <taxon>Gastropoda</taxon>
        <taxon>Heterobranchia</taxon>
        <taxon>Euthyneura</taxon>
        <taxon>Panpulmonata</taxon>
        <taxon>Eupulmonata</taxon>
        <taxon>Stylommatophora</taxon>
        <taxon>Helicina</taxon>
        <taxon>Arionoidea</taxon>
        <taxon>Arionidae</taxon>
        <taxon>Arion</taxon>
    </lineage>
</organism>
<dbReference type="EMBL" id="HACG01006706">
    <property type="protein sequence ID" value="CEK53571.1"/>
    <property type="molecule type" value="Transcribed_RNA"/>
</dbReference>
<gene>
    <name evidence="1" type="primary">ORF20738</name>
</gene>
<proteinExistence type="predicted"/>
<feature type="non-terminal residue" evidence="1">
    <location>
        <position position="136"/>
    </location>
</feature>
<accession>A0A0B6YCL6</accession>
<protein>
    <submittedName>
        <fullName evidence="1">Uncharacterized protein</fullName>
    </submittedName>
</protein>
<sequence length="136" mass="15604">LSTSEMLELYGKEQKTQCVSQINILNKKTHHHSLGEQDSVTKIHLASTKTDTVTSIYEDSNTYKHVQSQISNGICSQRKKQDNNKLAQILQPIDSRESLPEMPYDDNFISNGVNETKLHNAKHKRPRNRTTFTNHQ</sequence>
<feature type="non-terminal residue" evidence="1">
    <location>
        <position position="1"/>
    </location>
</feature>
<evidence type="ECO:0000313" key="1">
    <source>
        <dbReference type="EMBL" id="CEK53571.1"/>
    </source>
</evidence>
<dbReference type="AlphaFoldDB" id="A0A0B6YCL6"/>
<reference evidence="1" key="1">
    <citation type="submission" date="2014-12" db="EMBL/GenBank/DDBJ databases">
        <title>Insight into the proteome of Arion vulgaris.</title>
        <authorList>
            <person name="Aradska J."/>
            <person name="Bulat T."/>
            <person name="Smidak R."/>
            <person name="Sarate P."/>
            <person name="Gangsoo J."/>
            <person name="Sialana F."/>
            <person name="Bilban M."/>
            <person name="Lubec G."/>
        </authorList>
    </citation>
    <scope>NUCLEOTIDE SEQUENCE</scope>
    <source>
        <tissue evidence="1">Skin</tissue>
    </source>
</reference>
<name>A0A0B6YCL6_9EUPU</name>